<dbReference type="InterPro" id="IPR052750">
    <property type="entry name" value="GH18_Chitinase"/>
</dbReference>
<dbReference type="Proteomes" id="UP000636960">
    <property type="component" value="Unassembled WGS sequence"/>
</dbReference>
<evidence type="ECO:0000259" key="2">
    <source>
        <dbReference type="SMART" id="SM00495"/>
    </source>
</evidence>
<dbReference type="GO" id="GO:0005576">
    <property type="term" value="C:extracellular region"/>
    <property type="evidence" value="ECO:0007669"/>
    <property type="project" value="InterPro"/>
</dbReference>
<dbReference type="Gene3D" id="2.10.10.20">
    <property type="entry name" value="Carbohydrate-binding module superfamily 5/12"/>
    <property type="match status" value="2"/>
</dbReference>
<dbReference type="InterPro" id="IPR036573">
    <property type="entry name" value="CBM_sf_5/12"/>
</dbReference>
<name>A0A919JSS3_9ACTN</name>
<evidence type="ECO:0000313" key="4">
    <source>
        <dbReference type="Proteomes" id="UP000636960"/>
    </source>
</evidence>
<sequence length="498" mass="53148">MSEPRRRLSLVRIMVLVLVVTGAAGTPFVFRTVTEKLETVAVKSASSFAPYVDVTATPQYAFEDPTESAAGNVVLGFVVSSTAVTCQPSWGTAYSLTTAATGIDLDRRIARLRQRGGEVTVSFGGARNNELAKTCTDETKLAAAYQSVVDRYRLTSVDFDIEDATADPVVIGRRAAAVRTVQNAEEAAGRKLAVWLTLPVSPNGLTPMGTAVLNAMLAAKVELAGVNALVMNYGGSGEGRSMSSLNASALTALAGQVASAYAKIGVTLSEDARWQHVAATPMIGQNDTPDDRFELVDARELLAFARARHMRQLSMWSANRDKSCGVNYADPLVVSDSCSGVEQKTSEFTTIFQSFVGTTTAVAPSAAVTVKPSDDPSTSPYPIWNSLTSYAKNAKVVRRHNVYLAKWWTQGDVPDAPVANDADTPWTLVGPVLAGEKPAATPTVSAGTYPAWLPNHTYVAGDRVQYRGVAYQAKWWTIGDQPGAEVNDPSDTPWQAIS</sequence>
<dbReference type="Pfam" id="PF02839">
    <property type="entry name" value="CBM_5_12"/>
    <property type="match status" value="1"/>
</dbReference>
<dbReference type="AlphaFoldDB" id="A0A919JSS3"/>
<dbReference type="GO" id="GO:0004553">
    <property type="term" value="F:hydrolase activity, hydrolyzing O-glycosyl compounds"/>
    <property type="evidence" value="ECO:0007669"/>
    <property type="project" value="InterPro"/>
</dbReference>
<dbReference type="GO" id="GO:0005975">
    <property type="term" value="P:carbohydrate metabolic process"/>
    <property type="evidence" value="ECO:0007669"/>
    <property type="project" value="InterPro"/>
</dbReference>
<dbReference type="InterPro" id="IPR017853">
    <property type="entry name" value="GH"/>
</dbReference>
<dbReference type="PANTHER" id="PTHR42976:SF1">
    <property type="entry name" value="GH18 DOMAIN-CONTAINING PROTEIN-RELATED"/>
    <property type="match status" value="1"/>
</dbReference>
<dbReference type="SUPFAM" id="SSF51445">
    <property type="entry name" value="(Trans)glycosidases"/>
    <property type="match status" value="1"/>
</dbReference>
<organism evidence="3 4">
    <name type="scientific">Paractinoplanes rishiriensis</name>
    <dbReference type="NCBI Taxonomy" id="1050105"/>
    <lineage>
        <taxon>Bacteria</taxon>
        <taxon>Bacillati</taxon>
        <taxon>Actinomycetota</taxon>
        <taxon>Actinomycetes</taxon>
        <taxon>Micromonosporales</taxon>
        <taxon>Micromonosporaceae</taxon>
        <taxon>Paractinoplanes</taxon>
    </lineage>
</organism>
<feature type="domain" description="Chitin-binding type-3" evidence="2">
    <location>
        <begin position="381"/>
        <end position="429"/>
    </location>
</feature>
<dbReference type="CDD" id="cd06543">
    <property type="entry name" value="GH18_PF-ChiA-like"/>
    <property type="match status" value="1"/>
</dbReference>
<dbReference type="InterPro" id="IPR003610">
    <property type="entry name" value="CBM5/12"/>
</dbReference>
<evidence type="ECO:0000256" key="1">
    <source>
        <dbReference type="ARBA" id="ARBA00022801"/>
    </source>
</evidence>
<accession>A0A919JSS3</accession>
<protein>
    <submittedName>
        <fullName evidence="3">Glycosyl hydrolase</fullName>
    </submittedName>
</protein>
<dbReference type="SUPFAM" id="SSF51055">
    <property type="entry name" value="Carbohydrate binding domain"/>
    <property type="match status" value="2"/>
</dbReference>
<dbReference type="RefSeq" id="WP_203778874.1">
    <property type="nucleotide sequence ID" value="NZ_BOMV01000005.1"/>
</dbReference>
<dbReference type="Gene3D" id="3.20.20.80">
    <property type="entry name" value="Glycosidases"/>
    <property type="match status" value="1"/>
</dbReference>
<dbReference type="PANTHER" id="PTHR42976">
    <property type="entry name" value="BIFUNCTIONAL CHITINASE/LYSOZYME-RELATED"/>
    <property type="match status" value="1"/>
</dbReference>
<proteinExistence type="predicted"/>
<gene>
    <name evidence="3" type="ORF">Ari01nite_04900</name>
</gene>
<dbReference type="GO" id="GO:0030246">
    <property type="term" value="F:carbohydrate binding"/>
    <property type="evidence" value="ECO:0007669"/>
    <property type="project" value="InterPro"/>
</dbReference>
<evidence type="ECO:0000313" key="3">
    <source>
        <dbReference type="EMBL" id="GIE93025.1"/>
    </source>
</evidence>
<keyword evidence="4" id="KW-1185">Reference proteome</keyword>
<reference evidence="3" key="1">
    <citation type="submission" date="2021-01" db="EMBL/GenBank/DDBJ databases">
        <title>Whole genome shotgun sequence of Actinoplanes rishiriensis NBRC 108556.</title>
        <authorList>
            <person name="Komaki H."/>
            <person name="Tamura T."/>
        </authorList>
    </citation>
    <scope>NUCLEOTIDE SEQUENCE</scope>
    <source>
        <strain evidence="3">NBRC 108556</strain>
    </source>
</reference>
<feature type="domain" description="Chitin-binding type-3" evidence="2">
    <location>
        <begin position="449"/>
        <end position="497"/>
    </location>
</feature>
<keyword evidence="1 3" id="KW-0378">Hydrolase</keyword>
<dbReference type="SMART" id="SM00495">
    <property type="entry name" value="ChtBD3"/>
    <property type="match status" value="2"/>
</dbReference>
<dbReference type="CDD" id="cd12215">
    <property type="entry name" value="ChiC_BD"/>
    <property type="match status" value="2"/>
</dbReference>
<dbReference type="EMBL" id="BOMV01000005">
    <property type="protein sequence ID" value="GIE93025.1"/>
    <property type="molecule type" value="Genomic_DNA"/>
</dbReference>
<comment type="caution">
    <text evidence="3">The sequence shown here is derived from an EMBL/GenBank/DDBJ whole genome shotgun (WGS) entry which is preliminary data.</text>
</comment>